<dbReference type="Gene3D" id="3.30.379.10">
    <property type="entry name" value="Chitobiase/beta-hexosaminidase domain 2-like"/>
    <property type="match status" value="1"/>
</dbReference>
<keyword evidence="7" id="KW-0119">Carbohydrate metabolism</keyword>
<dbReference type="CDD" id="cd06562">
    <property type="entry name" value="GH20_HexA_HexB-like"/>
    <property type="match status" value="1"/>
</dbReference>
<dbReference type="FunFam" id="3.20.20.80:FF:000063">
    <property type="entry name" value="Beta-hexosaminidase"/>
    <property type="match status" value="1"/>
</dbReference>
<proteinExistence type="inferred from homology"/>
<keyword evidence="16" id="KW-1185">Reference proteome</keyword>
<keyword evidence="3 12" id="KW-0732">Signal</keyword>
<dbReference type="Pfam" id="PF14845">
    <property type="entry name" value="Glycohydro_20b2"/>
    <property type="match status" value="1"/>
</dbReference>
<organism evidence="15 16">
    <name type="scientific">Spodoptera exigua</name>
    <name type="common">Beet armyworm</name>
    <name type="synonym">Noctua fulgens</name>
    <dbReference type="NCBI Taxonomy" id="7107"/>
    <lineage>
        <taxon>Eukaryota</taxon>
        <taxon>Metazoa</taxon>
        <taxon>Ecdysozoa</taxon>
        <taxon>Arthropoda</taxon>
        <taxon>Hexapoda</taxon>
        <taxon>Insecta</taxon>
        <taxon>Pterygota</taxon>
        <taxon>Neoptera</taxon>
        <taxon>Endopterygota</taxon>
        <taxon>Lepidoptera</taxon>
        <taxon>Glossata</taxon>
        <taxon>Ditrysia</taxon>
        <taxon>Noctuoidea</taxon>
        <taxon>Noctuidae</taxon>
        <taxon>Amphipyrinae</taxon>
        <taxon>Spodoptera</taxon>
    </lineage>
</organism>
<keyword evidence="9" id="KW-0624">Polysaccharide degradation</keyword>
<dbReference type="Proteomes" id="UP000648187">
    <property type="component" value="Unassembled WGS sequence"/>
</dbReference>
<dbReference type="PANTHER" id="PTHR22600:SF21">
    <property type="entry name" value="BETA-HEXOSAMINIDASE A"/>
    <property type="match status" value="1"/>
</dbReference>
<dbReference type="Gene3D" id="3.20.20.80">
    <property type="entry name" value="Glycosidases"/>
    <property type="match status" value="2"/>
</dbReference>
<evidence type="ECO:0000256" key="4">
    <source>
        <dbReference type="ARBA" id="ARBA00022801"/>
    </source>
</evidence>
<dbReference type="GO" id="GO:0005764">
    <property type="term" value="C:lysosome"/>
    <property type="evidence" value="ECO:0007669"/>
    <property type="project" value="TreeGrafter"/>
</dbReference>
<protein>
    <recommendedName>
        <fullName evidence="10">Beta-hexosaminidase</fullName>
        <ecNumber evidence="10">3.2.1.52</ecNumber>
    </recommendedName>
</protein>
<comment type="similarity">
    <text evidence="2 10">Belongs to the glycosyl hydrolase 20 family.</text>
</comment>
<dbReference type="PIRSF" id="PIRSF001093">
    <property type="entry name" value="B-hxosamndse_ab_euk"/>
    <property type="match status" value="1"/>
</dbReference>
<evidence type="ECO:0000256" key="5">
    <source>
        <dbReference type="ARBA" id="ARBA00023024"/>
    </source>
</evidence>
<dbReference type="SUPFAM" id="SSF55545">
    <property type="entry name" value="beta-N-acetylhexosaminidase-like domain"/>
    <property type="match status" value="1"/>
</dbReference>
<accession>A0A835GPM7</accession>
<feature type="active site" description="Proton donor" evidence="11">
    <location>
        <position position="340"/>
    </location>
</feature>
<dbReference type="GO" id="GO:0004563">
    <property type="term" value="F:beta-N-acetylhexosaminidase activity"/>
    <property type="evidence" value="ECO:0007669"/>
    <property type="project" value="UniProtKB-EC"/>
</dbReference>
<dbReference type="EC" id="3.2.1.52" evidence="10"/>
<feature type="domain" description="Beta-hexosaminidase eukaryotic type N-terminal" evidence="14">
    <location>
        <begin position="35"/>
        <end position="163"/>
    </location>
</feature>
<evidence type="ECO:0000313" key="16">
    <source>
        <dbReference type="Proteomes" id="UP000648187"/>
    </source>
</evidence>
<dbReference type="PRINTS" id="PR00738">
    <property type="entry name" value="GLHYDRLASE20"/>
</dbReference>
<evidence type="ECO:0000259" key="14">
    <source>
        <dbReference type="Pfam" id="PF14845"/>
    </source>
</evidence>
<dbReference type="InterPro" id="IPR025705">
    <property type="entry name" value="Beta_hexosaminidase_sua/sub"/>
</dbReference>
<keyword evidence="5" id="KW-0146">Chitin degradation</keyword>
<dbReference type="SUPFAM" id="SSF51445">
    <property type="entry name" value="(Trans)glycosidases"/>
    <property type="match status" value="2"/>
</dbReference>
<dbReference type="AlphaFoldDB" id="A0A835GPM7"/>
<feature type="domain" description="Glycoside hydrolase family 20 catalytic" evidence="13">
    <location>
        <begin position="186"/>
        <end position="500"/>
    </location>
</feature>
<evidence type="ECO:0000256" key="11">
    <source>
        <dbReference type="PIRSR" id="PIRSR001093-1"/>
    </source>
</evidence>
<dbReference type="EMBL" id="JACKWZ010000029">
    <property type="protein sequence ID" value="KAF9420788.1"/>
    <property type="molecule type" value="Genomic_DNA"/>
</dbReference>
<dbReference type="InterPro" id="IPR015883">
    <property type="entry name" value="Glyco_hydro_20_cat"/>
</dbReference>
<feature type="signal peptide" evidence="12">
    <location>
        <begin position="1"/>
        <end position="18"/>
    </location>
</feature>
<evidence type="ECO:0000256" key="8">
    <source>
        <dbReference type="ARBA" id="ARBA00023295"/>
    </source>
</evidence>
<comment type="catalytic activity">
    <reaction evidence="1 10">
        <text>Hydrolysis of terminal non-reducing N-acetyl-D-hexosamine residues in N-acetyl-beta-D-hexosaminides.</text>
        <dbReference type="EC" id="3.2.1.52"/>
    </reaction>
</comment>
<dbReference type="InterPro" id="IPR029019">
    <property type="entry name" value="HEX_eukaryotic_N"/>
</dbReference>
<dbReference type="GO" id="GO:0000272">
    <property type="term" value="P:polysaccharide catabolic process"/>
    <property type="evidence" value="ECO:0007669"/>
    <property type="project" value="UniProtKB-KW"/>
</dbReference>
<keyword evidence="8 10" id="KW-0326">Glycosidase</keyword>
<dbReference type="GO" id="GO:0030203">
    <property type="term" value="P:glycosaminoglycan metabolic process"/>
    <property type="evidence" value="ECO:0007669"/>
    <property type="project" value="TreeGrafter"/>
</dbReference>
<evidence type="ECO:0000256" key="10">
    <source>
        <dbReference type="PIRNR" id="PIRNR001093"/>
    </source>
</evidence>
<evidence type="ECO:0000256" key="3">
    <source>
        <dbReference type="ARBA" id="ARBA00022729"/>
    </source>
</evidence>
<evidence type="ECO:0000256" key="7">
    <source>
        <dbReference type="ARBA" id="ARBA00023277"/>
    </source>
</evidence>
<evidence type="ECO:0000313" key="15">
    <source>
        <dbReference type="EMBL" id="KAF9420788.1"/>
    </source>
</evidence>
<evidence type="ECO:0000256" key="6">
    <source>
        <dbReference type="ARBA" id="ARBA00023180"/>
    </source>
</evidence>
<comment type="caution">
    <text evidence="15">The sequence shown here is derived from an EMBL/GenBank/DDBJ whole genome shotgun (WGS) entry which is preliminary data.</text>
</comment>
<feature type="chain" id="PRO_5032685216" description="Beta-hexosaminidase" evidence="12">
    <location>
        <begin position="19"/>
        <end position="668"/>
    </location>
</feature>
<dbReference type="Pfam" id="PF00728">
    <property type="entry name" value="Glyco_hydro_20"/>
    <property type="match status" value="2"/>
</dbReference>
<name>A0A835GPM7_SPOEX</name>
<reference evidence="15" key="1">
    <citation type="submission" date="2020-08" db="EMBL/GenBank/DDBJ databases">
        <title>Spodoptera exigua strain:BAW_Kor-Di-RS1 Genome sequencing and assembly.</title>
        <authorList>
            <person name="Kim J."/>
            <person name="Nam H.Y."/>
            <person name="Kwon M."/>
            <person name="Choi J.H."/>
            <person name="Cho S.R."/>
            <person name="Kim G.-H."/>
        </authorList>
    </citation>
    <scope>NUCLEOTIDE SEQUENCE</scope>
    <source>
        <strain evidence="15">BAW_Kor-Di-RS1</strain>
        <tissue evidence="15">Whole-body</tissue>
    </source>
</reference>
<dbReference type="GO" id="GO:0006689">
    <property type="term" value="P:ganglioside catabolic process"/>
    <property type="evidence" value="ECO:0007669"/>
    <property type="project" value="TreeGrafter"/>
</dbReference>
<keyword evidence="4 10" id="KW-0378">Hydrolase</keyword>
<dbReference type="PANTHER" id="PTHR22600">
    <property type="entry name" value="BETA-HEXOSAMINIDASE"/>
    <property type="match status" value="1"/>
</dbReference>
<evidence type="ECO:0000256" key="1">
    <source>
        <dbReference type="ARBA" id="ARBA00001231"/>
    </source>
</evidence>
<gene>
    <name evidence="15" type="ORF">HW555_003136</name>
</gene>
<evidence type="ECO:0000256" key="9">
    <source>
        <dbReference type="ARBA" id="ARBA00023326"/>
    </source>
</evidence>
<dbReference type="GO" id="GO:0016020">
    <property type="term" value="C:membrane"/>
    <property type="evidence" value="ECO:0007669"/>
    <property type="project" value="TreeGrafter"/>
</dbReference>
<keyword evidence="6" id="KW-0325">Glycoprotein</keyword>
<evidence type="ECO:0000256" key="12">
    <source>
        <dbReference type="SAM" id="SignalP"/>
    </source>
</evidence>
<sequence>MLRLILIFNVLCIFFVASLNIVNPGPQYPPTKGEVWPKPQQQIKQQTYFKLSPSVFKFTETGKTCGILKNAISRYTAVLRSTHHIVRRHSKKTWKHADTQQLDTNPDFKGTLEELQINLSRPCEIFPHLDMDEKYSLNVSAVSTLTGDSIWGILRGMETFAQLFYLSDGYKEVLINSTQIVDFPRYTYRGLLIDTSRHYLSVANILKTLDAMEMNKMNVLHWHIVDDQSFPYQSQIFPQLSEQGAYDSSMIYTRANINKIVKYARDRGIRVLPEFDVPGHTRSWGVAYPEILTKCYLLGEVVGLGPMDPTRNSTYNLIGDLFREVQEVFPDKYFHLGGDEVAMDCWISNPEILKFMDQHNMSRTSELHAYFMSKVLPLLGQKSKPVVWQEVFDEGVALPSDAIIQVWKRIGAEDMVRILSKGHKVIYSASWYLDRLSNGGDWKHLYIYDPRLLIPHFKGLKLEDVVGGEACMWGEFVDDTNFIARVWPLASAPAEVLWSALDPRHNFTNGYEISCRFEEHVCRMNRRGVSAQPANGPSVLQAKHKVIYSASWYLDYLHNGGDWDKFYTVDPRQMIPRHYKDLDLNNILGGEACMWGEAVDDRNLISRVWPRSSAVAEKLWSSESPRFSFFRNIAIEVNRRLEEHACRMNRRGVHAQPPNGPGFCVGAI</sequence>
<evidence type="ECO:0000259" key="13">
    <source>
        <dbReference type="Pfam" id="PF00728"/>
    </source>
</evidence>
<dbReference type="InterPro" id="IPR029018">
    <property type="entry name" value="Hex-like_dom2"/>
</dbReference>
<feature type="domain" description="Glycoside hydrolase family 20 catalytic" evidence="13">
    <location>
        <begin position="535"/>
        <end position="622"/>
    </location>
</feature>
<evidence type="ECO:0000256" key="2">
    <source>
        <dbReference type="ARBA" id="ARBA00006285"/>
    </source>
</evidence>
<dbReference type="GO" id="GO:0006032">
    <property type="term" value="P:chitin catabolic process"/>
    <property type="evidence" value="ECO:0007669"/>
    <property type="project" value="UniProtKB-KW"/>
</dbReference>
<dbReference type="InterPro" id="IPR017853">
    <property type="entry name" value="GH"/>
</dbReference>